<feature type="compositionally biased region" description="Low complexity" evidence="2">
    <location>
        <begin position="422"/>
        <end position="438"/>
    </location>
</feature>
<comment type="caution">
    <text evidence="3">The sequence shown here is derived from an EMBL/GenBank/DDBJ whole genome shotgun (WGS) entry which is preliminary data.</text>
</comment>
<evidence type="ECO:0000313" key="4">
    <source>
        <dbReference type="Proteomes" id="UP000654075"/>
    </source>
</evidence>
<reference evidence="3" key="1">
    <citation type="submission" date="2021-02" db="EMBL/GenBank/DDBJ databases">
        <authorList>
            <person name="Dougan E. K."/>
            <person name="Rhodes N."/>
            <person name="Thang M."/>
            <person name="Chan C."/>
        </authorList>
    </citation>
    <scope>NUCLEOTIDE SEQUENCE</scope>
</reference>
<feature type="region of interest" description="Disordered" evidence="2">
    <location>
        <begin position="422"/>
        <end position="442"/>
    </location>
</feature>
<feature type="coiled-coil region" evidence="1">
    <location>
        <begin position="94"/>
        <end position="121"/>
    </location>
</feature>
<evidence type="ECO:0000256" key="1">
    <source>
        <dbReference type="SAM" id="Coils"/>
    </source>
</evidence>
<keyword evidence="1" id="KW-0175">Coiled coil</keyword>
<dbReference type="EMBL" id="CAJNNV010006636">
    <property type="protein sequence ID" value="CAE8593869.1"/>
    <property type="molecule type" value="Genomic_DNA"/>
</dbReference>
<proteinExistence type="predicted"/>
<gene>
    <name evidence="3" type="ORF">PGLA1383_LOCUS12453</name>
</gene>
<feature type="compositionally biased region" description="Acidic residues" evidence="2">
    <location>
        <begin position="1152"/>
        <end position="1163"/>
    </location>
</feature>
<sequence>MGLRVAQNLTALQRPRHSGLRLQSRGWRAASVAPLTSAGVSRFRTGEVSSKVIDISSSADPASTSALEVSAKNAAAGAERRGATNFAAGAIEAAVLEEQKRQKLLKRRQQLDRKLQRAVAATLPAGAELQEEPPKIMQPSELQKLLAACAAARHVPSAEQSSELARCLEQTFYGASLEGQKSSKSSSPEGLWAKGGRDPEGPLGQLLAVARSLAYLLRGGDLRGPAAERLLLHPREVLRPLVEATAKAADGFLAQAGTSDASSEQQAANAASAREIVIALSKLGVQAASSGGEHSTGAVATAAYAKAAAMMLRGEGCTTKDWSLAMNALARANFGGAAAAELLGVNLRLLAAEKLEKWPPLDLAMLCNACQRLAAAAASSREEHEPLLEQFMHRVAQAMPLLAGQCSPQDVVHFAAALAARTSSSPTGPPATSSSGPSLDVHSSGLRALLQPQRSQQQARRLVETVTMEGLCAILGACARLGVLDETSAPVFRAAIDRVVRSGTRLEPAHLAHLSHSLSRWLLPQRQAPGVRLDNSPHSERQMHLPALLTRAEVTSVFCSTLCPAVVAVAGKFRETRHVAFVAAAVGQIGSRHGDGLREEAAAARALSALSARLLEDERDSCRAPGALRWERFQGWSLAQLSEAFSSQLANIATTDSLEAHSWTVAHERDACEPGTASARVLESLSAYLLSEGTEAPGLLSGQRTNFSAGEVGSNNNNNDNNSGSPGRSVIGSLRPSDAVRLAGALCWSPQGVAICQAVVSTVCFGGALRGEAEATPRDAALLLGAMRRLELRDSLACRELLQLLHRQLCPGVAGPEDCQAPAASSADWDLAAASTAMDALGRLGCFETDAFGSEQALLAVTCLSWSSMQLLRRTFEPARTGSDLPNLAALAQASRVFVPLARSLLDAAEELPLFPPLWRSAVLEHLAWAACCWLEQGLWSSALKGDKDWARAVVVLCRIAAAPELAQEVWASRLRRRLEQLEPLVQAPRLGSAATVLAALGAAGVDLASRAEGLGAALLEGLGLGLTPTDGLQDPRHAALILPAIAAASCSQPGSSQVTPQVLASLCGTLLGELLRDDGLGPHKSHQQGDAPALALAAVLMLQRGDMLDAVEERHVAVHLLCRSLEVSSGFLAKNRGARHPERRANRESWSEESETWSEESDRDSASSLDSATGSSGSSAQAGESLRDLQFVAVALHAARFGLCQPILSLSSLDLAALQASAKLSLKLQDANWPLLSCGSLPGMDSQDEPDWRAEVLSAATACTDLVRPGTSIWVVT</sequence>
<feature type="region of interest" description="Disordered" evidence="2">
    <location>
        <begin position="178"/>
        <end position="198"/>
    </location>
</feature>
<accession>A0A813E4U7</accession>
<organism evidence="3 4">
    <name type="scientific">Polarella glacialis</name>
    <name type="common">Dinoflagellate</name>
    <dbReference type="NCBI Taxonomy" id="89957"/>
    <lineage>
        <taxon>Eukaryota</taxon>
        <taxon>Sar</taxon>
        <taxon>Alveolata</taxon>
        <taxon>Dinophyceae</taxon>
        <taxon>Suessiales</taxon>
        <taxon>Suessiaceae</taxon>
        <taxon>Polarella</taxon>
    </lineage>
</organism>
<protein>
    <submittedName>
        <fullName evidence="3">Uncharacterized protein</fullName>
    </submittedName>
</protein>
<feature type="region of interest" description="Disordered" evidence="2">
    <location>
        <begin position="700"/>
        <end position="730"/>
    </location>
</feature>
<feature type="compositionally biased region" description="Basic and acidic residues" evidence="2">
    <location>
        <begin position="1140"/>
        <end position="1151"/>
    </location>
</feature>
<dbReference type="Proteomes" id="UP000654075">
    <property type="component" value="Unassembled WGS sequence"/>
</dbReference>
<evidence type="ECO:0000313" key="3">
    <source>
        <dbReference type="EMBL" id="CAE8593869.1"/>
    </source>
</evidence>
<feature type="region of interest" description="Disordered" evidence="2">
    <location>
        <begin position="1137"/>
        <end position="1182"/>
    </location>
</feature>
<name>A0A813E4U7_POLGL</name>
<keyword evidence="4" id="KW-1185">Reference proteome</keyword>
<evidence type="ECO:0000256" key="2">
    <source>
        <dbReference type="SAM" id="MobiDB-lite"/>
    </source>
</evidence>
<feature type="compositionally biased region" description="Low complexity" evidence="2">
    <location>
        <begin position="713"/>
        <end position="727"/>
    </location>
</feature>
<dbReference type="AlphaFoldDB" id="A0A813E4U7"/>
<feature type="compositionally biased region" description="Low complexity" evidence="2">
    <location>
        <begin position="1167"/>
        <end position="1182"/>
    </location>
</feature>